<evidence type="ECO:0000256" key="5">
    <source>
        <dbReference type="ARBA" id="ARBA00023015"/>
    </source>
</evidence>
<dbReference type="InterPro" id="IPR043135">
    <property type="entry name" value="Fur_C"/>
</dbReference>
<proteinExistence type="inferred from homology"/>
<comment type="cofactor">
    <cofactor evidence="8">
        <name>Zn(2+)</name>
        <dbReference type="ChEBI" id="CHEBI:29105"/>
    </cofactor>
    <text evidence="8">Binds 1 zinc ion per subunit.</text>
</comment>
<dbReference type="CDD" id="cd07153">
    <property type="entry name" value="Fur_like"/>
    <property type="match status" value="1"/>
</dbReference>
<dbReference type="EMBL" id="FMKA01000003">
    <property type="protein sequence ID" value="SCP95958.1"/>
    <property type="molecule type" value="Genomic_DNA"/>
</dbReference>
<feature type="binding site" evidence="8">
    <location>
        <position position="106"/>
    </location>
    <ligand>
        <name>Zn(2+)</name>
        <dbReference type="ChEBI" id="CHEBI:29105"/>
    </ligand>
</feature>
<feature type="binding site" evidence="8">
    <location>
        <position position="146"/>
    </location>
    <ligand>
        <name>Zn(2+)</name>
        <dbReference type="ChEBI" id="CHEBI:29105"/>
    </ligand>
</feature>
<dbReference type="Proteomes" id="UP000199315">
    <property type="component" value="Unassembled WGS sequence"/>
</dbReference>
<evidence type="ECO:0000313" key="10">
    <source>
        <dbReference type="EMBL" id="SCP95958.1"/>
    </source>
</evidence>
<evidence type="ECO:0000256" key="3">
    <source>
        <dbReference type="ARBA" id="ARBA00022723"/>
    </source>
</evidence>
<keyword evidence="7" id="KW-0804">Transcription</keyword>
<name>A0A1D3TQS7_9FIRM</name>
<evidence type="ECO:0000256" key="4">
    <source>
        <dbReference type="ARBA" id="ARBA00022833"/>
    </source>
</evidence>
<evidence type="ECO:0000256" key="1">
    <source>
        <dbReference type="ARBA" id="ARBA00007957"/>
    </source>
</evidence>
<evidence type="ECO:0000256" key="6">
    <source>
        <dbReference type="ARBA" id="ARBA00023125"/>
    </source>
</evidence>
<dbReference type="RefSeq" id="WP_091230748.1">
    <property type="nucleotide sequence ID" value="NZ_FMKA01000003.1"/>
</dbReference>
<evidence type="ECO:0000313" key="11">
    <source>
        <dbReference type="Proteomes" id="UP000199315"/>
    </source>
</evidence>
<dbReference type="GO" id="GO:0000976">
    <property type="term" value="F:transcription cis-regulatory region binding"/>
    <property type="evidence" value="ECO:0007669"/>
    <property type="project" value="TreeGrafter"/>
</dbReference>
<dbReference type="GO" id="GO:0003700">
    <property type="term" value="F:DNA-binding transcription factor activity"/>
    <property type="evidence" value="ECO:0007669"/>
    <property type="project" value="InterPro"/>
</dbReference>
<dbReference type="InterPro" id="IPR036388">
    <property type="entry name" value="WH-like_DNA-bd_sf"/>
</dbReference>
<gene>
    <name evidence="10" type="ORF">SAMN05421730_100374</name>
</gene>
<feature type="binding site" evidence="9">
    <location>
        <position position="97"/>
    </location>
    <ligand>
        <name>Fe cation</name>
        <dbReference type="ChEBI" id="CHEBI:24875"/>
    </ligand>
</feature>
<dbReference type="GO" id="GO:1900376">
    <property type="term" value="P:regulation of secondary metabolite biosynthetic process"/>
    <property type="evidence" value="ECO:0007669"/>
    <property type="project" value="TreeGrafter"/>
</dbReference>
<dbReference type="PANTHER" id="PTHR33202">
    <property type="entry name" value="ZINC UPTAKE REGULATION PROTEIN"/>
    <property type="match status" value="1"/>
</dbReference>
<dbReference type="InterPro" id="IPR036390">
    <property type="entry name" value="WH_DNA-bd_sf"/>
</dbReference>
<dbReference type="AlphaFoldDB" id="A0A1D3TQS7"/>
<dbReference type="Pfam" id="PF01475">
    <property type="entry name" value="FUR"/>
    <property type="match status" value="1"/>
</dbReference>
<dbReference type="InterPro" id="IPR002481">
    <property type="entry name" value="FUR"/>
</dbReference>
<keyword evidence="3 8" id="KW-0479">Metal-binding</keyword>
<keyword evidence="11" id="KW-1185">Reference proteome</keyword>
<dbReference type="Gene3D" id="1.10.10.10">
    <property type="entry name" value="Winged helix-like DNA-binding domain superfamily/Winged helix DNA-binding domain"/>
    <property type="match status" value="1"/>
</dbReference>
<sequence>MTAKRDKFKALLKEKGLKVTTQRVMVLEVLSQCPDRHLTAEEIYELVKADYPEIGLATVYRTIQLLLELNLVDRINLDDGYVRYEIGQADNSEVKHHHHHLICLECGKVSSFEDDLLDELEKKIIDTASFQVTDHEVKLYGYCKECLSKKG</sequence>
<evidence type="ECO:0000256" key="8">
    <source>
        <dbReference type="PIRSR" id="PIRSR602481-1"/>
    </source>
</evidence>
<dbReference type="Gene3D" id="3.30.1490.190">
    <property type="match status" value="1"/>
</dbReference>
<keyword evidence="2" id="KW-0678">Repressor</keyword>
<evidence type="ECO:0000256" key="2">
    <source>
        <dbReference type="ARBA" id="ARBA00022491"/>
    </source>
</evidence>
<comment type="cofactor">
    <cofactor evidence="9">
        <name>Mn(2+)</name>
        <dbReference type="ChEBI" id="CHEBI:29035"/>
    </cofactor>
    <cofactor evidence="9">
        <name>Fe(2+)</name>
        <dbReference type="ChEBI" id="CHEBI:29033"/>
    </cofactor>
    <text evidence="9">Binds 1 Mn(2+) or Fe(2+) ion per subunit.</text>
</comment>
<feature type="binding site" evidence="9">
    <location>
        <position position="135"/>
    </location>
    <ligand>
        <name>Fe cation</name>
        <dbReference type="ChEBI" id="CHEBI:24875"/>
    </ligand>
</feature>
<organism evidence="10 11">
    <name type="scientific">Anaerobium acetethylicum</name>
    <dbReference type="NCBI Taxonomy" id="1619234"/>
    <lineage>
        <taxon>Bacteria</taxon>
        <taxon>Bacillati</taxon>
        <taxon>Bacillota</taxon>
        <taxon>Clostridia</taxon>
        <taxon>Lachnospirales</taxon>
        <taxon>Lachnospiraceae</taxon>
        <taxon>Anaerobium</taxon>
    </lineage>
</organism>
<evidence type="ECO:0000256" key="9">
    <source>
        <dbReference type="PIRSR" id="PIRSR602481-2"/>
    </source>
</evidence>
<feature type="binding site" evidence="8">
    <location>
        <position position="143"/>
    </location>
    <ligand>
        <name>Zn(2+)</name>
        <dbReference type="ChEBI" id="CHEBI:29105"/>
    </ligand>
</feature>
<dbReference type="GO" id="GO:0008270">
    <property type="term" value="F:zinc ion binding"/>
    <property type="evidence" value="ECO:0007669"/>
    <property type="project" value="TreeGrafter"/>
</dbReference>
<comment type="similarity">
    <text evidence="1">Belongs to the Fur family.</text>
</comment>
<dbReference type="OrthoDB" id="8659436at2"/>
<evidence type="ECO:0000256" key="7">
    <source>
        <dbReference type="ARBA" id="ARBA00023163"/>
    </source>
</evidence>
<feature type="binding site" evidence="8">
    <location>
        <position position="103"/>
    </location>
    <ligand>
        <name>Zn(2+)</name>
        <dbReference type="ChEBI" id="CHEBI:29105"/>
    </ligand>
</feature>
<protein>
    <submittedName>
        <fullName evidence="10">Fur family transcriptional regulator, ferric uptake regulator</fullName>
    </submittedName>
</protein>
<keyword evidence="6" id="KW-0238">DNA-binding</keyword>
<dbReference type="STRING" id="1619234.SAMN05421730_100374"/>
<dbReference type="GO" id="GO:0045892">
    <property type="term" value="P:negative regulation of DNA-templated transcription"/>
    <property type="evidence" value="ECO:0007669"/>
    <property type="project" value="TreeGrafter"/>
</dbReference>
<dbReference type="SUPFAM" id="SSF46785">
    <property type="entry name" value="Winged helix' DNA-binding domain"/>
    <property type="match status" value="1"/>
</dbReference>
<accession>A0A1D3TQS7</accession>
<reference evidence="10 11" key="1">
    <citation type="submission" date="2016-09" db="EMBL/GenBank/DDBJ databases">
        <authorList>
            <person name="Capua I."/>
            <person name="De Benedictis P."/>
            <person name="Joannis T."/>
            <person name="Lombin L.H."/>
            <person name="Cattoli G."/>
        </authorList>
    </citation>
    <scope>NUCLEOTIDE SEQUENCE [LARGE SCALE GENOMIC DNA]</scope>
    <source>
        <strain evidence="10 11">GluBS11</strain>
    </source>
</reference>
<dbReference type="FunFam" id="1.10.10.10:FF:000051">
    <property type="entry name" value="Fur family transcriptional regulator"/>
    <property type="match status" value="1"/>
</dbReference>
<keyword evidence="4 8" id="KW-0862">Zinc</keyword>
<keyword evidence="9" id="KW-0408">Iron</keyword>
<dbReference type="PANTHER" id="PTHR33202:SF7">
    <property type="entry name" value="FERRIC UPTAKE REGULATION PROTEIN"/>
    <property type="match status" value="1"/>
</dbReference>
<keyword evidence="5" id="KW-0805">Transcription regulation</keyword>